<dbReference type="InterPro" id="IPR018530">
    <property type="entry name" value="SiaC"/>
</dbReference>
<proteinExistence type="predicted"/>
<dbReference type="AlphaFoldDB" id="A0A953LWT9"/>
<evidence type="ECO:0000313" key="3">
    <source>
        <dbReference type="Proteomes" id="UP000705867"/>
    </source>
</evidence>
<protein>
    <submittedName>
        <fullName evidence="2">Biofilm regulation phosphoprotein SiaC</fullName>
    </submittedName>
</protein>
<dbReference type="EMBL" id="JAIOIV010000073">
    <property type="protein sequence ID" value="MBZ0156286.1"/>
    <property type="molecule type" value="Genomic_DNA"/>
</dbReference>
<evidence type="ECO:0000259" key="1">
    <source>
        <dbReference type="Pfam" id="PF09345"/>
    </source>
</evidence>
<dbReference type="Pfam" id="PF09345">
    <property type="entry name" value="SiaC"/>
    <property type="match status" value="1"/>
</dbReference>
<feature type="domain" description="SiaC family regulatory phosphoprotein" evidence="1">
    <location>
        <begin position="7"/>
        <end position="123"/>
    </location>
</feature>
<gene>
    <name evidence="2" type="primary">siaC</name>
    <name evidence="2" type="ORF">K8I29_08780</name>
</gene>
<name>A0A953LWT9_9BACT</name>
<sequence>MKNLYFEATQSTPRIHFDASTGVLEMSGESYPENSFAFFAPVMAWIREYLSRTSGPVEARINVSYLNTSSTKCVIDMLDCLEEAFRSGRNVSVNWYYDGENDRAADTAEEFREDLTMPFTIIAVRE</sequence>
<comment type="caution">
    <text evidence="2">The sequence shown here is derived from an EMBL/GenBank/DDBJ whole genome shotgun (WGS) entry which is preliminary data.</text>
</comment>
<accession>A0A953LWT9</accession>
<organism evidence="2 3">
    <name type="scientific">Candidatus Nitrobium versatile</name>
    <dbReference type="NCBI Taxonomy" id="2884831"/>
    <lineage>
        <taxon>Bacteria</taxon>
        <taxon>Pseudomonadati</taxon>
        <taxon>Nitrospirota</taxon>
        <taxon>Nitrospiria</taxon>
        <taxon>Nitrospirales</taxon>
        <taxon>Nitrospiraceae</taxon>
        <taxon>Candidatus Nitrobium</taxon>
    </lineage>
</organism>
<dbReference type="NCBIfam" id="NF038265">
    <property type="entry name" value="phos_prot_SiaC"/>
    <property type="match status" value="1"/>
</dbReference>
<evidence type="ECO:0000313" key="2">
    <source>
        <dbReference type="EMBL" id="MBZ0156286.1"/>
    </source>
</evidence>
<reference evidence="2" key="2">
    <citation type="submission" date="2021-08" db="EMBL/GenBank/DDBJ databases">
        <authorList>
            <person name="Dalcin Martins P."/>
        </authorList>
    </citation>
    <scope>NUCLEOTIDE SEQUENCE</scope>
    <source>
        <strain evidence="2">MAG_39</strain>
    </source>
</reference>
<dbReference type="Proteomes" id="UP000705867">
    <property type="component" value="Unassembled WGS sequence"/>
</dbReference>
<reference evidence="2" key="1">
    <citation type="journal article" date="2021" name="bioRxiv">
        <title>Unraveling nitrogen, sulfur and carbon metabolic pathways and microbial community transcriptional responses to substrate deprivation and toxicity stresses in a bioreactor mimicking anoxic brackish coastal sediment conditions.</title>
        <authorList>
            <person name="Martins P.D."/>
            <person name="Echeveste M.J."/>
            <person name="Arshad A."/>
            <person name="Kurth J."/>
            <person name="Ouboter H."/>
            <person name="Jetten M.S.M."/>
            <person name="Welte C.U."/>
        </authorList>
    </citation>
    <scope>NUCLEOTIDE SEQUENCE</scope>
    <source>
        <strain evidence="2">MAG_39</strain>
    </source>
</reference>